<proteinExistence type="predicted"/>
<sequence>MKFYSVRKTINGKDYVAQFNGISTALRCTDETYIDGTSTTSTEKLAKFVFENVIVEPVGLTADDFDTVDEFKDVLKFGQEVMNGKFRNQADEKPDTAKSGK</sequence>
<organism evidence="1">
    <name type="scientific">Siphoviridae sp. ctM4P7</name>
    <dbReference type="NCBI Taxonomy" id="2826256"/>
    <lineage>
        <taxon>Viruses</taxon>
        <taxon>Duplodnaviria</taxon>
        <taxon>Heunggongvirae</taxon>
        <taxon>Uroviricota</taxon>
        <taxon>Caudoviricetes</taxon>
    </lineage>
</organism>
<accession>A0A8S5MXQ1</accession>
<name>A0A8S5MXQ1_9CAUD</name>
<reference evidence="1" key="1">
    <citation type="journal article" date="2021" name="Proc. Natl. Acad. Sci. U.S.A.">
        <title>A Catalog of Tens of Thousands of Viruses from Human Metagenomes Reveals Hidden Associations with Chronic Diseases.</title>
        <authorList>
            <person name="Tisza M.J."/>
            <person name="Buck C.B."/>
        </authorList>
    </citation>
    <scope>NUCLEOTIDE SEQUENCE</scope>
    <source>
        <strain evidence="1">CtM4P7</strain>
    </source>
</reference>
<evidence type="ECO:0008006" key="2">
    <source>
        <dbReference type="Google" id="ProtNLM"/>
    </source>
</evidence>
<evidence type="ECO:0000313" key="1">
    <source>
        <dbReference type="EMBL" id="DAD87181.1"/>
    </source>
</evidence>
<protein>
    <recommendedName>
        <fullName evidence="2">Phage protein</fullName>
    </recommendedName>
</protein>
<dbReference type="EMBL" id="BK015015">
    <property type="protein sequence ID" value="DAD87181.1"/>
    <property type="molecule type" value="Genomic_DNA"/>
</dbReference>